<sequence length="211" mass="22557">KTSTAKTKQRSSLRHAMSPKVLCRKDKSAGVGLRAVLAAQSEGATAVPIPSPPNDPEAVKATSDFTLDSFTASDAWELGHLLYARLLPFSAEKPTLVSIASANGQHVLFQAAVGAGTSPDNDAWVQRKRNSVLRFGASSWFLQCKHQGDEEAFRRKFGMSEDAAGKYAIHGGGVPIRVDGVEGIVAVVVVSGLKQHEDHGVIVDVINNNWE</sequence>
<dbReference type="PANTHER" id="PTHR28255:SF1">
    <property type="entry name" value="UPF0303 PROTEIN YBR137W"/>
    <property type="match status" value="1"/>
</dbReference>
<name>A0A4Z0Y7K2_9PEZI</name>
<dbReference type="InterPro" id="IPR005624">
    <property type="entry name" value="PduO/GlcC-like"/>
</dbReference>
<dbReference type="InterPro" id="IPR010371">
    <property type="entry name" value="YBR137W-like"/>
</dbReference>
<dbReference type="AlphaFoldDB" id="A0A4Z0Y7K2"/>
<gene>
    <name evidence="1" type="ORF">E0Z10_g11034</name>
</gene>
<dbReference type="PANTHER" id="PTHR28255">
    <property type="match status" value="1"/>
</dbReference>
<dbReference type="GO" id="GO:0072380">
    <property type="term" value="C:TRC complex"/>
    <property type="evidence" value="ECO:0007669"/>
    <property type="project" value="TreeGrafter"/>
</dbReference>
<dbReference type="SUPFAM" id="SSF143744">
    <property type="entry name" value="GlcG-like"/>
    <property type="match status" value="1"/>
</dbReference>
<dbReference type="STRING" id="37992.A0A4Z0Y7K2"/>
<keyword evidence="2" id="KW-1185">Reference proteome</keyword>
<feature type="non-terminal residue" evidence="1">
    <location>
        <position position="1"/>
    </location>
</feature>
<protein>
    <recommendedName>
        <fullName evidence="3">DUF967 domain protein</fullName>
    </recommendedName>
</protein>
<comment type="caution">
    <text evidence="1">The sequence shown here is derived from an EMBL/GenBank/DDBJ whole genome shotgun (WGS) entry which is preliminary data.</text>
</comment>
<dbReference type="Pfam" id="PF03928">
    <property type="entry name" value="HbpS-like"/>
    <property type="match status" value="1"/>
</dbReference>
<reference evidence="1 2" key="1">
    <citation type="submission" date="2019-03" db="EMBL/GenBank/DDBJ databases">
        <title>Draft genome sequence of Xylaria hypoxylon DSM 108379, a ubiquitous saprotrophic-parasitic fungi on hardwood.</title>
        <authorList>
            <person name="Buettner E."/>
            <person name="Leonhardt S."/>
            <person name="Gebauer A.M."/>
            <person name="Liers C."/>
            <person name="Hofrichter M."/>
            <person name="Kellner H."/>
        </authorList>
    </citation>
    <scope>NUCLEOTIDE SEQUENCE [LARGE SCALE GENOMIC DNA]</scope>
    <source>
        <strain evidence="1 2">DSM 108379</strain>
    </source>
</reference>
<dbReference type="InterPro" id="IPR038084">
    <property type="entry name" value="PduO/GlcC-like_sf"/>
</dbReference>
<organism evidence="1 2">
    <name type="scientific">Xylaria hypoxylon</name>
    <dbReference type="NCBI Taxonomy" id="37992"/>
    <lineage>
        <taxon>Eukaryota</taxon>
        <taxon>Fungi</taxon>
        <taxon>Dikarya</taxon>
        <taxon>Ascomycota</taxon>
        <taxon>Pezizomycotina</taxon>
        <taxon>Sordariomycetes</taxon>
        <taxon>Xylariomycetidae</taxon>
        <taxon>Xylariales</taxon>
        <taxon>Xylariaceae</taxon>
        <taxon>Xylaria</taxon>
    </lineage>
</organism>
<accession>A0A4Z0Y7K2</accession>
<dbReference type="Proteomes" id="UP000297716">
    <property type="component" value="Unassembled WGS sequence"/>
</dbReference>
<dbReference type="Gene3D" id="3.30.450.150">
    <property type="entry name" value="Haem-degrading domain"/>
    <property type="match status" value="1"/>
</dbReference>
<evidence type="ECO:0000313" key="1">
    <source>
        <dbReference type="EMBL" id="TGJ75291.1"/>
    </source>
</evidence>
<dbReference type="OrthoDB" id="2209940at2759"/>
<evidence type="ECO:0000313" key="2">
    <source>
        <dbReference type="Proteomes" id="UP000297716"/>
    </source>
</evidence>
<dbReference type="EMBL" id="SKBN01000618">
    <property type="protein sequence ID" value="TGJ75291.1"/>
    <property type="molecule type" value="Genomic_DNA"/>
</dbReference>
<dbReference type="GO" id="GO:0006620">
    <property type="term" value="P:post-translational protein targeting to endoplasmic reticulum membrane"/>
    <property type="evidence" value="ECO:0007669"/>
    <property type="project" value="TreeGrafter"/>
</dbReference>
<evidence type="ECO:0008006" key="3">
    <source>
        <dbReference type="Google" id="ProtNLM"/>
    </source>
</evidence>
<proteinExistence type="predicted"/>